<dbReference type="GO" id="GO:0004252">
    <property type="term" value="F:serine-type endopeptidase activity"/>
    <property type="evidence" value="ECO:0007669"/>
    <property type="project" value="UniProtKB-UniRule"/>
</dbReference>
<dbReference type="InterPro" id="IPR056002">
    <property type="entry name" value="DUF7580"/>
</dbReference>
<protein>
    <submittedName>
        <fullName evidence="5">Thermostable alkaline protease</fullName>
    </submittedName>
</protein>
<sequence>MAAQHFSACEHVAEVAKEVYALVMECGIRQRQRLAGEVGTRLGQIAQESFAGYELDDAAEEAAAALLHTLLEICMCPTPAGSQIIPRQGYMQIVVLARPDNRSRLKKSISLAFITDKTLPIKAKEHCDAFLTRLSQDERKRKTGLDQITAGSKLPEPDDFPQHVSKNLFETLHQHAFCHHVEMAQQKSWLSKSKTAKPRHHQLAHPIRLHLDAKPHIQSKHAQFEVVISSENMSYWQHLWLGIPMQTKGRRGGVKFADASSDEEGGGKVSSLKRINSDYFCQVLKHQLFAKVNLNFVKGIGLVSLPPPAPLERFLCPGQGLPLSLVIQSYKLTDKDKILLAHAIAHSFWQFYESDLMRNRWTSDDIWFMHEMDHQHSPKDQLALQVYMPLDFEHQQRNSEDDDKSMLTHPFPHILGLGLILLQIGLSKPFKSMKHLPFVSRLNRDHGAARQLLGELEKAQWARSTHRDIFARAVANCLDPRTFTVSTPKPKTAKTAKSPTKDALVIGADEDGIRRRVYTEIVEPLSKLVNIAFKTDAKYVSYLARCKEVATHNKLHSQVASFHTGKTIVPEEWLDNLKHISMHIMNLRDEKPDHEFKPVKIAVLDTGCDAELPFFMIPRRKKSIKAWKDFTTYRSEDMSEEGCMEDEYGHGSLMTRVIMEAAPLAHIYVARVAKNTEELKDSSDQIAKAIRWAGIEAEVDIISMSFGFPHDDDVISAAIEDVERNCDITFLASAGNNAAYQREAFPARHRSVISIRATDCQGTFNASNPPIIDRNTVALGTFGDNLPTRLNDEITKRFGAHICHPGSSIATAVAAGIAASTIAYAEALSTVLPIPTEQSPVKCLKKTEGMRRLLEKMAPDQTGNNRFINPIWFWSEKSDAWRAWAAMYDAVSPFMYR</sequence>
<evidence type="ECO:0000259" key="4">
    <source>
        <dbReference type="Pfam" id="PF24476"/>
    </source>
</evidence>
<organism evidence="5 6">
    <name type="scientific">Fusarium phyllophilum</name>
    <dbReference type="NCBI Taxonomy" id="47803"/>
    <lineage>
        <taxon>Eukaryota</taxon>
        <taxon>Fungi</taxon>
        <taxon>Dikarya</taxon>
        <taxon>Ascomycota</taxon>
        <taxon>Pezizomycotina</taxon>
        <taxon>Sordariomycetes</taxon>
        <taxon>Hypocreomycetidae</taxon>
        <taxon>Hypocreales</taxon>
        <taxon>Nectriaceae</taxon>
        <taxon>Fusarium</taxon>
        <taxon>Fusarium fujikuroi species complex</taxon>
    </lineage>
</organism>
<evidence type="ECO:0000313" key="5">
    <source>
        <dbReference type="EMBL" id="KAF5570195.1"/>
    </source>
</evidence>
<keyword evidence="2 5" id="KW-0645">Protease</keyword>
<feature type="active site" description="Charge relay system" evidence="2">
    <location>
        <position position="808"/>
    </location>
</feature>
<gene>
    <name evidence="5" type="ORF">FPHYL_1471</name>
</gene>
<feature type="domain" description="DUF7580" evidence="4">
    <location>
        <begin position="202"/>
        <end position="529"/>
    </location>
</feature>
<feature type="active site" description="Charge relay system" evidence="2">
    <location>
        <position position="650"/>
    </location>
</feature>
<comment type="caution">
    <text evidence="5">The sequence shown here is derived from an EMBL/GenBank/DDBJ whole genome shotgun (WGS) entry which is preliminary data.</text>
</comment>
<evidence type="ECO:0000256" key="1">
    <source>
        <dbReference type="ARBA" id="ARBA00011073"/>
    </source>
</evidence>
<dbReference type="CDD" id="cd00306">
    <property type="entry name" value="Peptidases_S8_S53"/>
    <property type="match status" value="1"/>
</dbReference>
<accession>A0A8H5K9H3</accession>
<dbReference type="PANTHER" id="PTHR43399">
    <property type="entry name" value="SUBTILISIN-RELATED"/>
    <property type="match status" value="1"/>
</dbReference>
<dbReference type="InterPro" id="IPR051048">
    <property type="entry name" value="Peptidase_S8/S53_subtilisin"/>
</dbReference>
<name>A0A8H5K9H3_9HYPO</name>
<dbReference type="InterPro" id="IPR036852">
    <property type="entry name" value="Peptidase_S8/S53_dom_sf"/>
</dbReference>
<comment type="similarity">
    <text evidence="1 2">Belongs to the peptidase S8 family.</text>
</comment>
<feature type="active site" description="Charge relay system" evidence="2">
    <location>
        <position position="605"/>
    </location>
</feature>
<dbReference type="Gene3D" id="3.40.50.200">
    <property type="entry name" value="Peptidase S8/S53 domain"/>
    <property type="match status" value="1"/>
</dbReference>
<dbReference type="GO" id="GO:0006508">
    <property type="term" value="P:proteolysis"/>
    <property type="evidence" value="ECO:0007669"/>
    <property type="project" value="UniProtKB-KW"/>
</dbReference>
<keyword evidence="6" id="KW-1185">Reference proteome</keyword>
<dbReference type="Pfam" id="PF24476">
    <property type="entry name" value="DUF7580"/>
    <property type="match status" value="1"/>
</dbReference>
<dbReference type="Proteomes" id="UP000582016">
    <property type="component" value="Unassembled WGS sequence"/>
</dbReference>
<dbReference type="AlphaFoldDB" id="A0A8H5K9H3"/>
<dbReference type="Pfam" id="PF00082">
    <property type="entry name" value="Peptidase_S8"/>
    <property type="match status" value="1"/>
</dbReference>
<proteinExistence type="inferred from homology"/>
<keyword evidence="2" id="KW-0378">Hydrolase</keyword>
<dbReference type="EMBL" id="JAAOAQ010000047">
    <property type="protein sequence ID" value="KAF5570195.1"/>
    <property type="molecule type" value="Genomic_DNA"/>
</dbReference>
<keyword evidence="2" id="KW-0720">Serine protease</keyword>
<evidence type="ECO:0000313" key="6">
    <source>
        <dbReference type="Proteomes" id="UP000582016"/>
    </source>
</evidence>
<dbReference type="InterPro" id="IPR000209">
    <property type="entry name" value="Peptidase_S8/S53_dom"/>
</dbReference>
<feature type="domain" description="Peptidase S8/S53" evidence="3">
    <location>
        <begin position="599"/>
        <end position="827"/>
    </location>
</feature>
<dbReference type="PROSITE" id="PS51892">
    <property type="entry name" value="SUBTILASE"/>
    <property type="match status" value="1"/>
</dbReference>
<evidence type="ECO:0000256" key="2">
    <source>
        <dbReference type="PROSITE-ProRule" id="PRU01240"/>
    </source>
</evidence>
<dbReference type="SUPFAM" id="SSF52743">
    <property type="entry name" value="Subtilisin-like"/>
    <property type="match status" value="1"/>
</dbReference>
<evidence type="ECO:0000259" key="3">
    <source>
        <dbReference type="Pfam" id="PF00082"/>
    </source>
</evidence>
<dbReference type="PANTHER" id="PTHR43399:SF4">
    <property type="entry name" value="CELL WALL-ASSOCIATED PROTEASE"/>
    <property type="match status" value="1"/>
</dbReference>
<reference evidence="5 6" key="1">
    <citation type="submission" date="2020-05" db="EMBL/GenBank/DDBJ databases">
        <title>Identification and distribution of gene clusters putatively required for synthesis of sphingolipid metabolism inhibitors in phylogenetically diverse species of the filamentous fungus Fusarium.</title>
        <authorList>
            <person name="Kim H.-S."/>
            <person name="Busman M."/>
            <person name="Brown D.W."/>
            <person name="Divon H."/>
            <person name="Uhlig S."/>
            <person name="Proctor R.H."/>
        </authorList>
    </citation>
    <scope>NUCLEOTIDE SEQUENCE [LARGE SCALE GENOMIC DNA]</scope>
    <source>
        <strain evidence="5 6">NRRL 13617</strain>
    </source>
</reference>
<dbReference type="OrthoDB" id="206201at2759"/>